<evidence type="ECO:0000313" key="4">
    <source>
        <dbReference type="EMBL" id="CAB4758999.1"/>
    </source>
</evidence>
<sequence>MVSNRLPHIREVVSHFLVYCSLTTVAVAQPLLQLYSGGLAVFSAAHIEGYAVLLFALMVLLLPPIALLGLEVVVGAIFPSRRHVAYRVMVASSFFLVSLLIFRSIPIGPWLLAILFHALVAALLTYIFFAKQQVVSWIKLMSPIGVAVLVLFVIAARGLIWVPEIGAAKVKVNGGPEAVNGTERSDISVALLVFDELPLFALVGPDGNINADRFPGFAELAKVSTWYRNDVATSQTTTAAVPSILTGRFPKNNEDPPLLVNHPKNIFTLLGDTVSMDVREIVTNMCPRKLCSKAVVVNGKETVATVKDKAVVRNGLTKSFLRDALVVLGHKLLPTQLRDKLPSTDDAWGGFTNKGTPNVPVTTVPPAVSTTVQMEKVQTRDQEADEWHASGPTSQVENTRMFIDRVSHATIPSLYFLHTLLPHRPWSLAADMRTFKNLGLNREIPNSRFSSINETRVFLQQMMATDSLVFDLVKKLKKSANWNRTMLVVTADHGITLQAGAWKRAKVDPKKPGTIEDLYRVPLFIKYPDQAIGDINDCTASPVDILPTIASVKGISAGWKYDGDDLRTRCINRPKRVILWPGGKGVVTTGVEALQKRADYYSELVPYEGGKDGASSLAPYGALTNLVVPPSINQEDRIAQWSIEQADQLKAVQSTEWAKIPLEVSGTIVLRNDLPKDAMGLLLIDGKVSGMIAEIGGQKAGTAVAYRSMLTASSLDAGDHVAELAIVTGGARKPVVTLVGLPS</sequence>
<feature type="transmembrane region" description="Helical" evidence="2">
    <location>
        <begin position="12"/>
        <end position="32"/>
    </location>
</feature>
<protein>
    <submittedName>
        <fullName evidence="4">Unannotated protein</fullName>
    </submittedName>
</protein>
<keyword evidence="2" id="KW-1133">Transmembrane helix</keyword>
<dbReference type="GO" id="GO:0004065">
    <property type="term" value="F:arylsulfatase activity"/>
    <property type="evidence" value="ECO:0007669"/>
    <property type="project" value="TreeGrafter"/>
</dbReference>
<proteinExistence type="inferred from homology"/>
<feature type="transmembrane region" description="Helical" evidence="2">
    <location>
        <begin position="108"/>
        <end position="129"/>
    </location>
</feature>
<gene>
    <name evidence="4" type="ORF">UFOPK2870_00527</name>
</gene>
<evidence type="ECO:0000256" key="1">
    <source>
        <dbReference type="ARBA" id="ARBA00008779"/>
    </source>
</evidence>
<organism evidence="4">
    <name type="scientific">freshwater metagenome</name>
    <dbReference type="NCBI Taxonomy" id="449393"/>
    <lineage>
        <taxon>unclassified sequences</taxon>
        <taxon>metagenomes</taxon>
        <taxon>ecological metagenomes</taxon>
    </lineage>
</organism>
<evidence type="ECO:0000259" key="3">
    <source>
        <dbReference type="Pfam" id="PF00884"/>
    </source>
</evidence>
<dbReference type="PANTHER" id="PTHR42693:SF33">
    <property type="entry name" value="ARYLSULFATASE"/>
    <property type="match status" value="1"/>
</dbReference>
<keyword evidence="2" id="KW-0812">Transmembrane</keyword>
<reference evidence="4" key="1">
    <citation type="submission" date="2020-05" db="EMBL/GenBank/DDBJ databases">
        <authorList>
            <person name="Chiriac C."/>
            <person name="Salcher M."/>
            <person name="Ghai R."/>
            <person name="Kavagutti S V."/>
        </authorList>
    </citation>
    <scope>NUCLEOTIDE SEQUENCE</scope>
</reference>
<accession>A0A6J6UKM7</accession>
<keyword evidence="2" id="KW-0472">Membrane</keyword>
<name>A0A6J6UKM7_9ZZZZ</name>
<dbReference type="InterPro" id="IPR017850">
    <property type="entry name" value="Alkaline_phosphatase_core_sf"/>
</dbReference>
<feature type="transmembrane region" description="Helical" evidence="2">
    <location>
        <begin position="52"/>
        <end position="77"/>
    </location>
</feature>
<dbReference type="EMBL" id="CAEZZL010000028">
    <property type="protein sequence ID" value="CAB4758999.1"/>
    <property type="molecule type" value="Genomic_DNA"/>
</dbReference>
<feature type="transmembrane region" description="Helical" evidence="2">
    <location>
        <begin position="84"/>
        <end position="102"/>
    </location>
</feature>
<dbReference type="Gene3D" id="3.40.720.10">
    <property type="entry name" value="Alkaline Phosphatase, subunit A"/>
    <property type="match status" value="1"/>
</dbReference>
<dbReference type="InterPro" id="IPR050738">
    <property type="entry name" value="Sulfatase"/>
</dbReference>
<dbReference type="InterPro" id="IPR000917">
    <property type="entry name" value="Sulfatase_N"/>
</dbReference>
<dbReference type="PANTHER" id="PTHR42693">
    <property type="entry name" value="ARYLSULFATASE FAMILY MEMBER"/>
    <property type="match status" value="1"/>
</dbReference>
<comment type="similarity">
    <text evidence="1">Belongs to the sulfatase family.</text>
</comment>
<dbReference type="Pfam" id="PF00884">
    <property type="entry name" value="Sulfatase"/>
    <property type="match status" value="1"/>
</dbReference>
<feature type="domain" description="Sulfatase N-terminal" evidence="3">
    <location>
        <begin position="406"/>
        <end position="553"/>
    </location>
</feature>
<dbReference type="AlphaFoldDB" id="A0A6J6UKM7"/>
<feature type="transmembrane region" description="Helical" evidence="2">
    <location>
        <begin position="141"/>
        <end position="162"/>
    </location>
</feature>
<dbReference type="SUPFAM" id="SSF53649">
    <property type="entry name" value="Alkaline phosphatase-like"/>
    <property type="match status" value="1"/>
</dbReference>
<evidence type="ECO:0000256" key="2">
    <source>
        <dbReference type="SAM" id="Phobius"/>
    </source>
</evidence>